<protein>
    <submittedName>
        <fullName evidence="1">Disease resistance protein RDL5</fullName>
    </submittedName>
</protein>
<sequence length="115" mass="12879">MDIAGEGIFVPNVLMGMKELRYLALPEDMHRKKKLELSNLVKLESLKNFSAKNGSIEDLCGMVRLRTLDINLEDETSIETLSASIGGLRHLEHLVIEDRGSKRNLEEGIVLDFVG</sequence>
<dbReference type="InterPro" id="IPR032675">
    <property type="entry name" value="LRR_dom_sf"/>
</dbReference>
<evidence type="ECO:0000313" key="2">
    <source>
        <dbReference type="Proteomes" id="UP001558713"/>
    </source>
</evidence>
<name>A0ABD0ZK17_CARAN</name>
<dbReference type="Gene3D" id="3.80.10.10">
    <property type="entry name" value="Ribonuclease Inhibitor"/>
    <property type="match status" value="1"/>
</dbReference>
<organism evidence="1 2">
    <name type="scientific">Cardamine amara subsp. amara</name>
    <dbReference type="NCBI Taxonomy" id="228776"/>
    <lineage>
        <taxon>Eukaryota</taxon>
        <taxon>Viridiplantae</taxon>
        <taxon>Streptophyta</taxon>
        <taxon>Embryophyta</taxon>
        <taxon>Tracheophyta</taxon>
        <taxon>Spermatophyta</taxon>
        <taxon>Magnoliopsida</taxon>
        <taxon>eudicotyledons</taxon>
        <taxon>Gunneridae</taxon>
        <taxon>Pentapetalae</taxon>
        <taxon>rosids</taxon>
        <taxon>malvids</taxon>
        <taxon>Brassicales</taxon>
        <taxon>Brassicaceae</taxon>
        <taxon>Cardamineae</taxon>
        <taxon>Cardamine</taxon>
    </lineage>
</organism>
<evidence type="ECO:0000313" key="1">
    <source>
        <dbReference type="EMBL" id="KAL1194376.1"/>
    </source>
</evidence>
<dbReference type="Proteomes" id="UP001558713">
    <property type="component" value="Unassembled WGS sequence"/>
</dbReference>
<reference evidence="1 2" key="1">
    <citation type="submission" date="2024-04" db="EMBL/GenBank/DDBJ databases">
        <title>Genome assembly C_amara_ONT_v2.</title>
        <authorList>
            <person name="Yant L."/>
            <person name="Moore C."/>
            <person name="Slenker M."/>
        </authorList>
    </citation>
    <scope>NUCLEOTIDE SEQUENCE [LARGE SCALE GENOMIC DNA]</scope>
    <source>
        <tissue evidence="1">Leaf</tissue>
    </source>
</reference>
<comment type="caution">
    <text evidence="1">The sequence shown here is derived from an EMBL/GenBank/DDBJ whole genome shotgun (WGS) entry which is preliminary data.</text>
</comment>
<dbReference type="SUPFAM" id="SSF52058">
    <property type="entry name" value="L domain-like"/>
    <property type="match status" value="1"/>
</dbReference>
<accession>A0ABD0ZK17</accession>
<proteinExistence type="predicted"/>
<dbReference type="AlphaFoldDB" id="A0ABD0ZK17"/>
<keyword evidence="2" id="KW-1185">Reference proteome</keyword>
<gene>
    <name evidence="1" type="ORF">V5N11_017844</name>
</gene>
<dbReference type="EMBL" id="JBANAX010000754">
    <property type="protein sequence ID" value="KAL1194376.1"/>
    <property type="molecule type" value="Genomic_DNA"/>
</dbReference>